<organism evidence="2 3">
    <name type="scientific">Algibacter lectus</name>
    <dbReference type="NCBI Taxonomy" id="221126"/>
    <lineage>
        <taxon>Bacteria</taxon>
        <taxon>Pseudomonadati</taxon>
        <taxon>Bacteroidota</taxon>
        <taxon>Flavobacteriia</taxon>
        <taxon>Flavobacteriales</taxon>
        <taxon>Flavobacteriaceae</taxon>
        <taxon>Algibacter</taxon>
    </lineage>
</organism>
<sequence>MWVFLHDHKIRFLPLDCWAVIVTMVSVFHSIIITILLETALFKGGVYYSSNITEVKGALEVPYHIFNVNIGYITNIYTSIRKNTKINIGGGGLVGYEEVNNGNHLLENGALLLDRSKFIYGGFALVELEIYLNNDINLILRLNEYYHMNSDLGGQFTLFTGIGVRYFLF</sequence>
<gene>
    <name evidence="2" type="ORF">JCM19274_5039</name>
</gene>
<keyword evidence="1" id="KW-0812">Transmembrane</keyword>
<keyword evidence="1" id="KW-0472">Membrane</keyword>
<reference evidence="2 3" key="1">
    <citation type="journal article" date="2014" name="Genome Announc.">
        <title>Draft Genome Sequences of Marine Flavobacterium Algibacter lectus Strains SS8 and NR4.</title>
        <authorList>
            <person name="Takatani N."/>
            <person name="Nakanishi M."/>
            <person name="Meirelles P."/>
            <person name="Mino S."/>
            <person name="Suda W."/>
            <person name="Oshima K."/>
            <person name="Hattori M."/>
            <person name="Ohkuma M."/>
            <person name="Hosokawa M."/>
            <person name="Miyashita K."/>
            <person name="Thompson F.L."/>
            <person name="Niwa A."/>
            <person name="Sawabe T."/>
            <person name="Sawabe T."/>
        </authorList>
    </citation>
    <scope>NUCLEOTIDE SEQUENCE [LARGE SCALE GENOMIC DNA]</scope>
    <source>
        <strain evidence="3">JCM19274</strain>
    </source>
</reference>
<evidence type="ECO:0000313" key="2">
    <source>
        <dbReference type="EMBL" id="GAL77326.1"/>
    </source>
</evidence>
<feature type="transmembrane region" description="Helical" evidence="1">
    <location>
        <begin position="12"/>
        <end position="37"/>
    </location>
</feature>
<comment type="caution">
    <text evidence="2">The sequence shown here is derived from an EMBL/GenBank/DDBJ whole genome shotgun (WGS) entry which is preliminary data.</text>
</comment>
<keyword evidence="1" id="KW-1133">Transmembrane helix</keyword>
<evidence type="ECO:0000256" key="1">
    <source>
        <dbReference type="SAM" id="Phobius"/>
    </source>
</evidence>
<dbReference type="InterPro" id="IPR018899">
    <property type="entry name" value="Conjug_transposon_Tra0"/>
</dbReference>
<dbReference type="AlphaFoldDB" id="A0A090WJZ6"/>
<dbReference type="Pfam" id="PF10626">
    <property type="entry name" value="TraO"/>
    <property type="match status" value="1"/>
</dbReference>
<accession>A0A090WJZ6</accession>
<protein>
    <submittedName>
        <fullName evidence="2">Conjugative transposon protein TraO</fullName>
    </submittedName>
</protein>
<dbReference type="EMBL" id="BBNU01000001">
    <property type="protein sequence ID" value="GAL77326.1"/>
    <property type="molecule type" value="Genomic_DNA"/>
</dbReference>
<proteinExistence type="predicted"/>
<name>A0A090WJZ6_9FLAO</name>
<evidence type="ECO:0000313" key="3">
    <source>
        <dbReference type="Proteomes" id="UP000029643"/>
    </source>
</evidence>
<dbReference type="Proteomes" id="UP000029643">
    <property type="component" value="Unassembled WGS sequence"/>
</dbReference>